<feature type="region of interest" description="Disordered" evidence="10">
    <location>
        <begin position="717"/>
        <end position="746"/>
    </location>
</feature>
<dbReference type="GO" id="GO:0005634">
    <property type="term" value="C:nucleus"/>
    <property type="evidence" value="ECO:0007669"/>
    <property type="project" value="UniProtKB-SubCell"/>
</dbReference>
<keyword evidence="6" id="KW-0804">Transcription</keyword>
<dbReference type="InterPro" id="IPR011006">
    <property type="entry name" value="CheY-like_superfamily"/>
</dbReference>
<evidence type="ECO:0000313" key="13">
    <source>
        <dbReference type="EMBL" id="CAI9296073.1"/>
    </source>
</evidence>
<comment type="subcellular location">
    <subcellularLocation>
        <location evidence="1 9">Nucleus</location>
    </subcellularLocation>
</comment>
<dbReference type="GO" id="GO:0045892">
    <property type="term" value="P:negative regulation of DNA-templated transcription"/>
    <property type="evidence" value="ECO:0007669"/>
    <property type="project" value="UniProtKB-ARBA"/>
</dbReference>
<keyword evidence="5" id="KW-0090">Biological rhythms</keyword>
<feature type="region of interest" description="Disordered" evidence="10">
    <location>
        <begin position="434"/>
        <end position="458"/>
    </location>
</feature>
<keyword evidence="14" id="KW-1185">Reference proteome</keyword>
<dbReference type="SUPFAM" id="SSF52172">
    <property type="entry name" value="CheY-like"/>
    <property type="match status" value="1"/>
</dbReference>
<dbReference type="Pfam" id="PF00072">
    <property type="entry name" value="Response_reg"/>
    <property type="match status" value="1"/>
</dbReference>
<dbReference type="GO" id="GO:0007623">
    <property type="term" value="P:circadian rhythm"/>
    <property type="evidence" value="ECO:0007669"/>
    <property type="project" value="UniProtKB-ARBA"/>
</dbReference>
<evidence type="ECO:0000259" key="11">
    <source>
        <dbReference type="PROSITE" id="PS50110"/>
    </source>
</evidence>
<feature type="compositionally biased region" description="Polar residues" evidence="10">
    <location>
        <begin position="283"/>
        <end position="296"/>
    </location>
</feature>
<evidence type="ECO:0008006" key="15">
    <source>
        <dbReference type="Google" id="ProtNLM"/>
    </source>
</evidence>
<feature type="region of interest" description="Disordered" evidence="10">
    <location>
        <begin position="666"/>
        <end position="687"/>
    </location>
</feature>
<evidence type="ECO:0000256" key="1">
    <source>
        <dbReference type="ARBA" id="ARBA00004123"/>
    </source>
</evidence>
<dbReference type="Proteomes" id="UP001177003">
    <property type="component" value="Chromosome 8"/>
</dbReference>
<feature type="compositionally biased region" description="Low complexity" evidence="10">
    <location>
        <begin position="500"/>
        <end position="519"/>
    </location>
</feature>
<name>A0AA35ZPP1_LACSI</name>
<keyword evidence="7 9" id="KW-0539">Nucleus</keyword>
<feature type="compositionally biased region" description="Low complexity" evidence="10">
    <location>
        <begin position="220"/>
        <end position="229"/>
    </location>
</feature>
<proteinExistence type="inferred from homology"/>
<evidence type="ECO:0000256" key="7">
    <source>
        <dbReference type="ARBA" id="ARBA00023242"/>
    </source>
</evidence>
<evidence type="ECO:0000256" key="3">
    <source>
        <dbReference type="ARBA" id="ARBA00023012"/>
    </source>
</evidence>
<comment type="similarity">
    <text evidence="2">Belongs to the ARR-like family.</text>
</comment>
<evidence type="ECO:0000313" key="14">
    <source>
        <dbReference type="Proteomes" id="UP001177003"/>
    </source>
</evidence>
<evidence type="ECO:0000256" key="4">
    <source>
        <dbReference type="ARBA" id="ARBA00023015"/>
    </source>
</evidence>
<evidence type="ECO:0000259" key="12">
    <source>
        <dbReference type="PROSITE" id="PS51017"/>
    </source>
</evidence>
<accession>A0AA35ZPP1</accession>
<feature type="region of interest" description="Disordered" evidence="10">
    <location>
        <begin position="30"/>
        <end position="53"/>
    </location>
</feature>
<keyword evidence="4" id="KW-0805">Transcription regulation</keyword>
<dbReference type="Pfam" id="PF06203">
    <property type="entry name" value="CCT"/>
    <property type="match status" value="1"/>
</dbReference>
<evidence type="ECO:0000256" key="5">
    <source>
        <dbReference type="ARBA" id="ARBA00023108"/>
    </source>
</evidence>
<protein>
    <recommendedName>
        <fullName evidence="15">Pseudo-response regulator 7</fullName>
    </recommendedName>
</protein>
<evidence type="ECO:0000256" key="6">
    <source>
        <dbReference type="ARBA" id="ARBA00023163"/>
    </source>
</evidence>
<feature type="domain" description="Response regulatory" evidence="11">
    <location>
        <begin position="97"/>
        <end position="215"/>
    </location>
</feature>
<feature type="region of interest" description="Disordered" evidence="10">
    <location>
        <begin position="218"/>
        <end position="296"/>
    </location>
</feature>
<evidence type="ECO:0000256" key="2">
    <source>
        <dbReference type="ARBA" id="ARBA00010330"/>
    </source>
</evidence>
<gene>
    <name evidence="13" type="ORF">LSALG_LOCUS34973</name>
</gene>
<dbReference type="AlphaFoldDB" id="A0AA35ZPP1"/>
<dbReference type="GO" id="GO:0009736">
    <property type="term" value="P:cytokinin-activated signaling pathway"/>
    <property type="evidence" value="ECO:0007669"/>
    <property type="project" value="InterPro"/>
</dbReference>
<organism evidence="13 14">
    <name type="scientific">Lactuca saligna</name>
    <name type="common">Willowleaf lettuce</name>
    <dbReference type="NCBI Taxonomy" id="75948"/>
    <lineage>
        <taxon>Eukaryota</taxon>
        <taxon>Viridiplantae</taxon>
        <taxon>Streptophyta</taxon>
        <taxon>Embryophyta</taxon>
        <taxon>Tracheophyta</taxon>
        <taxon>Spermatophyta</taxon>
        <taxon>Magnoliopsida</taxon>
        <taxon>eudicotyledons</taxon>
        <taxon>Gunneridae</taxon>
        <taxon>Pentapetalae</taxon>
        <taxon>asterids</taxon>
        <taxon>campanulids</taxon>
        <taxon>Asterales</taxon>
        <taxon>Asteraceae</taxon>
        <taxon>Cichorioideae</taxon>
        <taxon>Cichorieae</taxon>
        <taxon>Lactucinae</taxon>
        <taxon>Lactuca</taxon>
    </lineage>
</organism>
<dbReference type="GO" id="GO:0010017">
    <property type="term" value="P:red or far-red light signaling pathway"/>
    <property type="evidence" value="ECO:0007669"/>
    <property type="project" value="UniProtKB-ARBA"/>
</dbReference>
<dbReference type="PROSITE" id="PS51017">
    <property type="entry name" value="CCT"/>
    <property type="match status" value="1"/>
</dbReference>
<dbReference type="Gene3D" id="3.40.50.2300">
    <property type="match status" value="1"/>
</dbReference>
<evidence type="ECO:0000256" key="10">
    <source>
        <dbReference type="SAM" id="MobiDB-lite"/>
    </source>
</evidence>
<feature type="compositionally biased region" description="Gly residues" evidence="10">
    <location>
        <begin position="668"/>
        <end position="682"/>
    </location>
</feature>
<dbReference type="InterPro" id="IPR010402">
    <property type="entry name" value="CCT_domain"/>
</dbReference>
<comment type="caution">
    <text evidence="8">Lacks conserved residue(s) required for the propagation of feature annotation.</text>
</comment>
<dbReference type="FunFam" id="3.40.50.2300:FF:000214">
    <property type="entry name" value="Two-component response regulator-like PRR37"/>
    <property type="match status" value="1"/>
</dbReference>
<keyword evidence="3" id="KW-0902">Two-component regulatory system</keyword>
<dbReference type="PANTHER" id="PTHR43874:SF117">
    <property type="entry name" value="TWO-COMPONENT RESPONSE REGULATOR-LIKE APRR3"/>
    <property type="match status" value="1"/>
</dbReference>
<dbReference type="PANTHER" id="PTHR43874">
    <property type="entry name" value="TWO-COMPONENT RESPONSE REGULATOR"/>
    <property type="match status" value="1"/>
</dbReference>
<sequence>MRSITVNTNVPATKGLAELNHHHRDELKQVRNGAGIDGQGLSEEDESRINEDVNSGRQNQKNLVHIHPPHDALHRQHQQNQGSMVEWERFLPLRSLKVLLVENDDSTRHVVSALLRNCSYEVTAVANGVEAWKVLIDQNKQIDIVLTEVLMPYLSGIGLLSKIMNHVTRKNVPVIMMSSDDSMGIVFNCLSKGAVDFLVKPIRKNELKNLWQHVWRKCHSSSGSGSESGIRTRKSSAKSITNNKHDHDDDNDDDDEDEDEDDSHTSDDDVSMDLTAKGGSDNGSGTQSSWSKRAVEVNSSQAQSVWDKLQDPRVRKQHVTQEDKLETVEMGKDLEIGVPNSSSFEVEDAKKKSMNKFSGSNLKKVGDDLDISMKIGCENGPTKMTMTNVQIEALPKATQLLKNINIENNNTNINNSNNNNKSIYYSKESPTLELSLKRPRDVEDADADADAGGDDRNVLRHSGVSAFSRYNTNTVSNVNQAPTGIVGSCSPLGISSEAVNADNINSNSNGNRNQPSNGSDDMGSTTNNAFPTKPDDKPVPTGNGSTIQIQAVHLTSTTNLQPLEPCTDGDNTKAAGQQVQVRHHHHHYHHHHHHVHKLQQQKMVDPDMVSNILTVSAEGNAANFGSASGSNNNDNYINKSNGEMEKGGGWQQVKSAAPAVDNGVAGKCNGGDGSGSGSGRGSGVDQDRLAQREAALNKFRQKRKERCFEKKVRYQSRKRLAEQRPRVRGQFVRHGANGVNNEDADS</sequence>
<dbReference type="InterPro" id="IPR045279">
    <property type="entry name" value="ARR-like"/>
</dbReference>
<dbReference type="PROSITE" id="PS50110">
    <property type="entry name" value="RESPONSE_REGULATORY"/>
    <property type="match status" value="1"/>
</dbReference>
<evidence type="ECO:0000256" key="8">
    <source>
        <dbReference type="PROSITE-ProRule" id="PRU00169"/>
    </source>
</evidence>
<dbReference type="EMBL" id="OX465084">
    <property type="protein sequence ID" value="CAI9296073.1"/>
    <property type="molecule type" value="Genomic_DNA"/>
</dbReference>
<dbReference type="GO" id="GO:0000160">
    <property type="term" value="P:phosphorelay signal transduction system"/>
    <property type="evidence" value="ECO:0007669"/>
    <property type="project" value="UniProtKB-KW"/>
</dbReference>
<feature type="region of interest" description="Disordered" evidence="10">
    <location>
        <begin position="500"/>
        <end position="544"/>
    </location>
</feature>
<feature type="compositionally biased region" description="Acidic residues" evidence="10">
    <location>
        <begin position="249"/>
        <end position="262"/>
    </location>
</feature>
<dbReference type="SMART" id="SM00448">
    <property type="entry name" value="REC"/>
    <property type="match status" value="1"/>
</dbReference>
<dbReference type="InterPro" id="IPR001789">
    <property type="entry name" value="Sig_transdc_resp-reg_receiver"/>
</dbReference>
<reference evidence="13" key="1">
    <citation type="submission" date="2023-04" db="EMBL/GenBank/DDBJ databases">
        <authorList>
            <person name="Vijverberg K."/>
            <person name="Xiong W."/>
            <person name="Schranz E."/>
        </authorList>
    </citation>
    <scope>NUCLEOTIDE SEQUENCE</scope>
</reference>
<evidence type="ECO:0000256" key="9">
    <source>
        <dbReference type="PROSITE-ProRule" id="PRU00357"/>
    </source>
</evidence>
<feature type="compositionally biased region" description="Acidic residues" evidence="10">
    <location>
        <begin position="443"/>
        <end position="452"/>
    </location>
</feature>
<feature type="domain" description="CCT" evidence="12">
    <location>
        <begin position="692"/>
        <end position="734"/>
    </location>
</feature>